<dbReference type="EMBL" id="GL377588">
    <property type="protein sequence ID" value="EFJ25034.1"/>
    <property type="molecule type" value="Genomic_DNA"/>
</dbReference>
<dbReference type="Proteomes" id="UP000001514">
    <property type="component" value="Unassembled WGS sequence"/>
</dbReference>
<dbReference type="KEGG" id="smo:SELMODRAFT_442293"/>
<feature type="transmembrane region" description="Helical" evidence="1">
    <location>
        <begin position="134"/>
        <end position="152"/>
    </location>
</feature>
<dbReference type="HOGENOM" id="CLU_1117287_0_0_1"/>
<feature type="transmembrane region" description="Helical" evidence="1">
    <location>
        <begin position="108"/>
        <end position="128"/>
    </location>
</feature>
<evidence type="ECO:0000256" key="1">
    <source>
        <dbReference type="SAM" id="Phobius"/>
    </source>
</evidence>
<keyword evidence="1" id="KW-0812">Transmembrane</keyword>
<keyword evidence="1" id="KW-1133">Transmembrane helix</keyword>
<keyword evidence="3" id="KW-1185">Reference proteome</keyword>
<organism evidence="3">
    <name type="scientific">Selaginella moellendorffii</name>
    <name type="common">Spikemoss</name>
    <dbReference type="NCBI Taxonomy" id="88036"/>
    <lineage>
        <taxon>Eukaryota</taxon>
        <taxon>Viridiplantae</taxon>
        <taxon>Streptophyta</taxon>
        <taxon>Embryophyta</taxon>
        <taxon>Tracheophyta</taxon>
        <taxon>Lycopodiopsida</taxon>
        <taxon>Selaginellales</taxon>
        <taxon>Selaginellaceae</taxon>
        <taxon>Selaginella</taxon>
    </lineage>
</organism>
<dbReference type="AlphaFoldDB" id="D8RSB1"/>
<reference evidence="2 3" key="1">
    <citation type="journal article" date="2011" name="Science">
        <title>The Selaginella genome identifies genetic changes associated with the evolution of vascular plants.</title>
        <authorList>
            <person name="Banks J.A."/>
            <person name="Nishiyama T."/>
            <person name="Hasebe M."/>
            <person name="Bowman J.L."/>
            <person name="Gribskov M."/>
            <person name="dePamphilis C."/>
            <person name="Albert V.A."/>
            <person name="Aono N."/>
            <person name="Aoyama T."/>
            <person name="Ambrose B.A."/>
            <person name="Ashton N.W."/>
            <person name="Axtell M.J."/>
            <person name="Barker E."/>
            <person name="Barker M.S."/>
            <person name="Bennetzen J.L."/>
            <person name="Bonawitz N.D."/>
            <person name="Chapple C."/>
            <person name="Cheng C."/>
            <person name="Correa L.G."/>
            <person name="Dacre M."/>
            <person name="DeBarry J."/>
            <person name="Dreyer I."/>
            <person name="Elias M."/>
            <person name="Engstrom E.M."/>
            <person name="Estelle M."/>
            <person name="Feng L."/>
            <person name="Finet C."/>
            <person name="Floyd S.K."/>
            <person name="Frommer W.B."/>
            <person name="Fujita T."/>
            <person name="Gramzow L."/>
            <person name="Gutensohn M."/>
            <person name="Harholt J."/>
            <person name="Hattori M."/>
            <person name="Heyl A."/>
            <person name="Hirai T."/>
            <person name="Hiwatashi Y."/>
            <person name="Ishikawa M."/>
            <person name="Iwata M."/>
            <person name="Karol K.G."/>
            <person name="Koehler B."/>
            <person name="Kolukisaoglu U."/>
            <person name="Kubo M."/>
            <person name="Kurata T."/>
            <person name="Lalonde S."/>
            <person name="Li K."/>
            <person name="Li Y."/>
            <person name="Litt A."/>
            <person name="Lyons E."/>
            <person name="Manning G."/>
            <person name="Maruyama T."/>
            <person name="Michael T.P."/>
            <person name="Mikami K."/>
            <person name="Miyazaki S."/>
            <person name="Morinaga S."/>
            <person name="Murata T."/>
            <person name="Mueller-Roeber B."/>
            <person name="Nelson D.R."/>
            <person name="Obara M."/>
            <person name="Oguri Y."/>
            <person name="Olmstead R.G."/>
            <person name="Onodera N."/>
            <person name="Petersen B.L."/>
            <person name="Pils B."/>
            <person name="Prigge M."/>
            <person name="Rensing S.A."/>
            <person name="Riano-Pachon D.M."/>
            <person name="Roberts A.W."/>
            <person name="Sato Y."/>
            <person name="Scheller H.V."/>
            <person name="Schulz B."/>
            <person name="Schulz C."/>
            <person name="Shakirov E.V."/>
            <person name="Shibagaki N."/>
            <person name="Shinohara N."/>
            <person name="Shippen D.E."/>
            <person name="Soerensen I."/>
            <person name="Sotooka R."/>
            <person name="Sugimoto N."/>
            <person name="Sugita M."/>
            <person name="Sumikawa N."/>
            <person name="Tanurdzic M."/>
            <person name="Theissen G."/>
            <person name="Ulvskov P."/>
            <person name="Wakazuki S."/>
            <person name="Weng J.K."/>
            <person name="Willats W.W."/>
            <person name="Wipf D."/>
            <person name="Wolf P.G."/>
            <person name="Yang L."/>
            <person name="Zimmer A.D."/>
            <person name="Zhu Q."/>
            <person name="Mitros T."/>
            <person name="Hellsten U."/>
            <person name="Loque D."/>
            <person name="Otillar R."/>
            <person name="Salamov A."/>
            <person name="Schmutz J."/>
            <person name="Shapiro H."/>
            <person name="Lindquist E."/>
            <person name="Lucas S."/>
            <person name="Rokhsar D."/>
            <person name="Grigoriev I.V."/>
        </authorList>
    </citation>
    <scope>NUCLEOTIDE SEQUENCE [LARGE SCALE GENOMIC DNA]</scope>
</reference>
<evidence type="ECO:0000313" key="3">
    <source>
        <dbReference type="Proteomes" id="UP000001514"/>
    </source>
</evidence>
<dbReference type="InParanoid" id="D8RSB1"/>
<dbReference type="Gramene" id="EFJ25034">
    <property type="protein sequence ID" value="EFJ25034"/>
    <property type="gene ID" value="SELMODRAFT_442293"/>
</dbReference>
<proteinExistence type="predicted"/>
<accession>D8RSB1</accession>
<sequence>MASAASPPLTDDPDDLFGHLELHLGDLELEGPALLAHLELRLHLELLAPLERLRVVIESSHQQVDGRRRGAPARLLALLPHRRRRRYSPEVDLVGPLARRPGRRDGRVLLVVVLIAATFFSSVATVSAAASASMAGWLVVIVVVVVGVQVGGRRAVPGGGGGVRVVAVDGGGDPLGIGVPGGERGGGELESPAQDGVHAVEEAPARLEGGIQGVGDLAPVLAAEVTHVELDDLDVLELVDEAVHHRRRP</sequence>
<evidence type="ECO:0000313" key="2">
    <source>
        <dbReference type="EMBL" id="EFJ25034.1"/>
    </source>
</evidence>
<protein>
    <submittedName>
        <fullName evidence="2">Uncharacterized protein</fullName>
    </submittedName>
</protein>
<keyword evidence="1" id="KW-0472">Membrane</keyword>
<name>D8RSB1_SELML</name>
<gene>
    <name evidence="2" type="ORF">SELMODRAFT_442293</name>
</gene>